<feature type="domain" description="Ice-binding protein C-terminal" evidence="2">
    <location>
        <begin position="211"/>
        <end position="235"/>
    </location>
</feature>
<keyword evidence="1" id="KW-0732">Signal</keyword>
<name>A0A562PHE1_9BURK</name>
<dbReference type="InterPro" id="IPR013424">
    <property type="entry name" value="Ice-binding_C"/>
</dbReference>
<comment type="caution">
    <text evidence="3">The sequence shown here is derived from an EMBL/GenBank/DDBJ whole genome shotgun (WGS) entry which is preliminary data.</text>
</comment>
<evidence type="ECO:0000313" key="4">
    <source>
        <dbReference type="Proteomes" id="UP000315112"/>
    </source>
</evidence>
<protein>
    <submittedName>
        <fullName evidence="3">Putative secreted protein with PEP-CTERM sorting signal</fullName>
    </submittedName>
</protein>
<feature type="chain" id="PRO_5021920701" evidence="1">
    <location>
        <begin position="43"/>
        <end position="238"/>
    </location>
</feature>
<reference evidence="3 4" key="1">
    <citation type="journal article" date="2015" name="Stand. Genomic Sci.">
        <title>Genomic Encyclopedia of Bacterial and Archaeal Type Strains, Phase III: the genomes of soil and plant-associated and newly described type strains.</title>
        <authorList>
            <person name="Whitman W.B."/>
            <person name="Woyke T."/>
            <person name="Klenk H.P."/>
            <person name="Zhou Y."/>
            <person name="Lilburn T.G."/>
            <person name="Beck B.J."/>
            <person name="De Vos P."/>
            <person name="Vandamme P."/>
            <person name="Eisen J.A."/>
            <person name="Garrity G."/>
            <person name="Hugenholtz P."/>
            <person name="Kyrpides N.C."/>
        </authorList>
    </citation>
    <scope>NUCLEOTIDE SEQUENCE [LARGE SCALE GENOMIC DNA]</scope>
    <source>
        <strain evidence="3 4">CGMCC 1.10685</strain>
    </source>
</reference>
<sequence length="238" mass="24623">MNAAPLHNNLKEPTMKSITTLRALVGAAILTASCVTCAAAHAATVNSVTGKLLFTTANFGRGSTSITVPEWTVTEGAYNALAFCIEPVTPMTNREGLTGSAFAGFADNKSVQRLFSVYYPTLSTASPAATALGFQLALWELYKDNGSLTSGSLAFGTAGNGSELSKAVLNTAAGMLATAQDSAIAIDNHFSFTRYTATGAQPVVTAMAISPVPEPATYAMFGAGLALVGWAARRRNAR</sequence>
<feature type="signal peptide" evidence="1">
    <location>
        <begin position="1"/>
        <end position="42"/>
    </location>
</feature>
<dbReference type="Proteomes" id="UP000315112">
    <property type="component" value="Unassembled WGS sequence"/>
</dbReference>
<proteinExistence type="predicted"/>
<gene>
    <name evidence="3" type="ORF">IP92_04852</name>
</gene>
<evidence type="ECO:0000259" key="2">
    <source>
        <dbReference type="Pfam" id="PF07589"/>
    </source>
</evidence>
<dbReference type="EMBL" id="VLKW01000011">
    <property type="protein sequence ID" value="TWI43798.1"/>
    <property type="molecule type" value="Genomic_DNA"/>
</dbReference>
<evidence type="ECO:0000313" key="3">
    <source>
        <dbReference type="EMBL" id="TWI43798.1"/>
    </source>
</evidence>
<accession>A0A562PHE1</accession>
<dbReference type="AlphaFoldDB" id="A0A562PHE1"/>
<evidence type="ECO:0000256" key="1">
    <source>
        <dbReference type="SAM" id="SignalP"/>
    </source>
</evidence>
<dbReference type="NCBIfam" id="TIGR02595">
    <property type="entry name" value="PEP_CTERM"/>
    <property type="match status" value="1"/>
</dbReference>
<organism evidence="3 4">
    <name type="scientific">Pseudoduganella flava</name>
    <dbReference type="NCBI Taxonomy" id="871742"/>
    <lineage>
        <taxon>Bacteria</taxon>
        <taxon>Pseudomonadati</taxon>
        <taxon>Pseudomonadota</taxon>
        <taxon>Betaproteobacteria</taxon>
        <taxon>Burkholderiales</taxon>
        <taxon>Oxalobacteraceae</taxon>
        <taxon>Telluria group</taxon>
        <taxon>Pseudoduganella</taxon>
    </lineage>
</organism>
<dbReference type="Pfam" id="PF07589">
    <property type="entry name" value="PEP-CTERM"/>
    <property type="match status" value="1"/>
</dbReference>